<dbReference type="EMBL" id="VBOS01000140">
    <property type="protein sequence ID" value="TMQ56999.1"/>
    <property type="molecule type" value="Genomic_DNA"/>
</dbReference>
<sequence length="84" mass="8618">MKKIEVLGSGVVGQTLADGLLRHGYEVMRGSREPAKLGAWKSKAGAKASVGTFAEAARYGETIVLAVKGTAAEAVIDLCGAQSL</sequence>
<feature type="non-terminal residue" evidence="2">
    <location>
        <position position="84"/>
    </location>
</feature>
<dbReference type="Gene3D" id="3.40.50.720">
    <property type="entry name" value="NAD(P)-binding Rossmann-like Domain"/>
    <property type="match status" value="1"/>
</dbReference>
<dbReference type="AlphaFoldDB" id="A0A538T024"/>
<dbReference type="SUPFAM" id="SSF51735">
    <property type="entry name" value="NAD(P)-binding Rossmann-fold domains"/>
    <property type="match status" value="1"/>
</dbReference>
<dbReference type="InterPro" id="IPR028939">
    <property type="entry name" value="P5C_Rdtase_cat_N"/>
</dbReference>
<dbReference type="InterPro" id="IPR036291">
    <property type="entry name" value="NAD(P)-bd_dom_sf"/>
</dbReference>
<protein>
    <submittedName>
        <fullName evidence="2">DNA-binding protein</fullName>
    </submittedName>
</protein>
<evidence type="ECO:0000313" key="3">
    <source>
        <dbReference type="Proteomes" id="UP000317716"/>
    </source>
</evidence>
<dbReference type="Pfam" id="PF03807">
    <property type="entry name" value="F420_oxidored"/>
    <property type="match status" value="1"/>
</dbReference>
<dbReference type="Proteomes" id="UP000317716">
    <property type="component" value="Unassembled WGS sequence"/>
</dbReference>
<dbReference type="GO" id="GO:0003677">
    <property type="term" value="F:DNA binding"/>
    <property type="evidence" value="ECO:0007669"/>
    <property type="project" value="UniProtKB-KW"/>
</dbReference>
<evidence type="ECO:0000259" key="1">
    <source>
        <dbReference type="Pfam" id="PF03807"/>
    </source>
</evidence>
<comment type="caution">
    <text evidence="2">The sequence shown here is derived from an EMBL/GenBank/DDBJ whole genome shotgun (WGS) entry which is preliminary data.</text>
</comment>
<evidence type="ECO:0000313" key="2">
    <source>
        <dbReference type="EMBL" id="TMQ56999.1"/>
    </source>
</evidence>
<accession>A0A538T024</accession>
<reference evidence="2 3" key="1">
    <citation type="journal article" date="2019" name="Nat. Microbiol.">
        <title>Mediterranean grassland soil C-N compound turnover is dependent on rainfall and depth, and is mediated by genomically divergent microorganisms.</title>
        <authorList>
            <person name="Diamond S."/>
            <person name="Andeer P.F."/>
            <person name="Li Z."/>
            <person name="Crits-Christoph A."/>
            <person name="Burstein D."/>
            <person name="Anantharaman K."/>
            <person name="Lane K.R."/>
            <person name="Thomas B.C."/>
            <person name="Pan C."/>
            <person name="Northen T.R."/>
            <person name="Banfield J.F."/>
        </authorList>
    </citation>
    <scope>NUCLEOTIDE SEQUENCE [LARGE SCALE GENOMIC DNA]</scope>
    <source>
        <strain evidence="2">WS_2</strain>
    </source>
</reference>
<organism evidence="2 3">
    <name type="scientific">Eiseniibacteriota bacterium</name>
    <dbReference type="NCBI Taxonomy" id="2212470"/>
    <lineage>
        <taxon>Bacteria</taxon>
        <taxon>Candidatus Eiseniibacteriota</taxon>
    </lineage>
</organism>
<name>A0A538T024_UNCEI</name>
<proteinExistence type="predicted"/>
<feature type="domain" description="Pyrroline-5-carboxylate reductase catalytic N-terminal" evidence="1">
    <location>
        <begin position="3"/>
        <end position="79"/>
    </location>
</feature>
<gene>
    <name evidence="2" type="ORF">E6K72_04115</name>
</gene>
<keyword evidence="2" id="KW-0238">DNA-binding</keyword>